<sequence>MWWQQLFPELPPEWIVEYLRPPAQGLAFINTRHLEYIKLSFARLRGVNAIAQLNALLAELRPQLQELEASDLRADEARRLASCQLRFRQGGQLLRGVVAVLSAPQQGEALVLLRAAQADLYRQREKELERLAWRLLRRLTELTGSTEQVNTAAVERVRQAQEELARTGRPLHVGLYWITVPRHWQPSLASNGNLLVVSAEGESVAIYMLEIPADALTLQMMLQGLALLGLPPQQAALLRQLASPYLPPLEVIRQLYPRLSGGSVQQLQILGHWPLPAAVGQAARIHYRYLRPSPAGRQPVEGGAEVISRPPPLAVPGASFWTVVAQGAEAPPGLFARRLPLYMAILASVHPDPNGIQAALASQQQQNRIIQQMAASQAAHFRHQNQMIAQTFDHMRAMQMNLFEQVQQTNLNIGLDWMDAFAGQVYVKDIRTGARFTVPREYVDFFRDRGEQVRAYGKYADPLLYGSYERDILQPIYHGE</sequence>
<dbReference type="RefSeq" id="WP_151728044.1">
    <property type="nucleotide sequence ID" value="NZ_BKZV01000002.1"/>
</dbReference>
<dbReference type="EMBL" id="BKZV01000002">
    <property type="protein sequence ID" value="GER83248.1"/>
    <property type="molecule type" value="Genomic_DNA"/>
</dbReference>
<gene>
    <name evidence="1" type="ORF">KTAU_18850</name>
</gene>
<proteinExistence type="predicted"/>
<keyword evidence="2" id="KW-1185">Reference proteome</keyword>
<reference evidence="1 2" key="1">
    <citation type="journal article" date="2019" name="Int. J. Syst. Evol. Microbiol.">
        <title>Thermogemmatispora aurantia sp. nov. and Thermogemmatispora argillosa sp. nov., within the class Ktedonobacteria, and emended description of the genus Thermogemmatispora.</title>
        <authorList>
            <person name="Zheng Y."/>
            <person name="Wang C.M."/>
            <person name="Sakai Y."/>
            <person name="Abe K."/>
            <person name="Yokota A."/>
            <person name="Yabe S."/>
        </authorList>
    </citation>
    <scope>NUCLEOTIDE SEQUENCE [LARGE SCALE GENOMIC DNA]</scope>
    <source>
        <strain evidence="1 2">A1-2</strain>
    </source>
</reference>
<evidence type="ECO:0000313" key="1">
    <source>
        <dbReference type="EMBL" id="GER83248.1"/>
    </source>
</evidence>
<organism evidence="1 2">
    <name type="scientific">Thermogemmatispora aurantia</name>
    <dbReference type="NCBI Taxonomy" id="2045279"/>
    <lineage>
        <taxon>Bacteria</taxon>
        <taxon>Bacillati</taxon>
        <taxon>Chloroflexota</taxon>
        <taxon>Ktedonobacteria</taxon>
        <taxon>Thermogemmatisporales</taxon>
        <taxon>Thermogemmatisporaceae</taxon>
        <taxon>Thermogemmatispora</taxon>
    </lineage>
</organism>
<dbReference type="AlphaFoldDB" id="A0A5J4K352"/>
<evidence type="ECO:0000313" key="2">
    <source>
        <dbReference type="Proteomes" id="UP000334820"/>
    </source>
</evidence>
<dbReference type="Proteomes" id="UP000334820">
    <property type="component" value="Unassembled WGS sequence"/>
</dbReference>
<name>A0A5J4K352_9CHLR</name>
<accession>A0A5J4K352</accession>
<comment type="caution">
    <text evidence="1">The sequence shown here is derived from an EMBL/GenBank/DDBJ whole genome shotgun (WGS) entry which is preliminary data.</text>
</comment>
<protein>
    <submittedName>
        <fullName evidence="1">Uncharacterized protein</fullName>
    </submittedName>
</protein>